<comment type="caution">
    <text evidence="2">The sequence shown here is derived from an EMBL/GenBank/DDBJ whole genome shotgun (WGS) entry which is preliminary data.</text>
</comment>
<reference evidence="2" key="1">
    <citation type="submission" date="2023-08" db="EMBL/GenBank/DDBJ databases">
        <title>Genomic characterization of the C. tuberculostearicum species complex, a ubiquitous member of the human skin microbiome.</title>
        <authorList>
            <person name="Ahmed N."/>
            <person name="Deming C."/>
            <person name="Conlan S."/>
            <person name="Segre J."/>
        </authorList>
    </citation>
    <scope>NUCLEOTIDE SEQUENCE</scope>
    <source>
        <strain evidence="2">CTNIH22</strain>
    </source>
</reference>
<protein>
    <recommendedName>
        <fullName evidence="4">Secreted protein</fullName>
    </recommendedName>
</protein>
<keyword evidence="1" id="KW-0732">Signal</keyword>
<evidence type="ECO:0000313" key="3">
    <source>
        <dbReference type="Proteomes" id="UP001185706"/>
    </source>
</evidence>
<feature type="chain" id="PRO_5041941680" description="Secreted protein" evidence="1">
    <location>
        <begin position="25"/>
        <end position="195"/>
    </location>
</feature>
<proteinExistence type="predicted"/>
<evidence type="ECO:0000256" key="1">
    <source>
        <dbReference type="SAM" id="SignalP"/>
    </source>
</evidence>
<dbReference type="RefSeq" id="WP_296183791.1">
    <property type="nucleotide sequence ID" value="NZ_JAVBIA010000006.1"/>
</dbReference>
<organism evidence="2 3">
    <name type="scientific">Corynebacterium tuberculostearicum</name>
    <dbReference type="NCBI Taxonomy" id="38304"/>
    <lineage>
        <taxon>Bacteria</taxon>
        <taxon>Bacillati</taxon>
        <taxon>Actinomycetota</taxon>
        <taxon>Actinomycetes</taxon>
        <taxon>Mycobacteriales</taxon>
        <taxon>Corynebacteriaceae</taxon>
        <taxon>Corynebacterium</taxon>
    </lineage>
</organism>
<feature type="signal peptide" evidence="1">
    <location>
        <begin position="1"/>
        <end position="24"/>
    </location>
</feature>
<evidence type="ECO:0000313" key="2">
    <source>
        <dbReference type="EMBL" id="MDV2420520.1"/>
    </source>
</evidence>
<dbReference type="Proteomes" id="UP001185706">
    <property type="component" value="Unassembled WGS sequence"/>
</dbReference>
<dbReference type="EMBL" id="JAVBIB010000039">
    <property type="protein sequence ID" value="MDV2420520.1"/>
    <property type="molecule type" value="Genomic_DNA"/>
</dbReference>
<evidence type="ECO:0008006" key="4">
    <source>
        <dbReference type="Google" id="ProtNLM"/>
    </source>
</evidence>
<dbReference type="AlphaFoldDB" id="A0AAE4NMW0"/>
<name>A0AAE4NMW0_9CORY</name>
<accession>A0AAE4NMW0</accession>
<sequence length="195" mass="19771">MRRKALAIVFASSLAISGSTVAHANEGTESLGSYEAGSDFPKNPSEADLAEAGLTRADADKVTQDYVRGIEEAQKSGEVGEEEASQMLELAESPDSGDNDGISTRALPLWAAAAVVGCAGGVVVGEGKTQIKNALNEGASVDEATDIAVGAAVDCVFGAVPGGVITASLKKTLTQPVKTAVKPAVKKGVEQIAKE</sequence>
<gene>
    <name evidence="2" type="ORF">RAE03_12230</name>
</gene>